<feature type="compositionally biased region" description="Polar residues" evidence="1">
    <location>
        <begin position="1472"/>
        <end position="1484"/>
    </location>
</feature>
<feature type="region of interest" description="Disordered" evidence="1">
    <location>
        <begin position="68"/>
        <end position="107"/>
    </location>
</feature>
<feature type="region of interest" description="Disordered" evidence="1">
    <location>
        <begin position="1032"/>
        <end position="1114"/>
    </location>
</feature>
<feature type="compositionally biased region" description="Basic residues" evidence="1">
    <location>
        <begin position="90"/>
        <end position="100"/>
    </location>
</feature>
<evidence type="ECO:0000256" key="2">
    <source>
        <dbReference type="SAM" id="Phobius"/>
    </source>
</evidence>
<feature type="region of interest" description="Disordered" evidence="1">
    <location>
        <begin position="1467"/>
        <end position="1517"/>
    </location>
</feature>
<feature type="compositionally biased region" description="Basic residues" evidence="1">
    <location>
        <begin position="1235"/>
        <end position="1246"/>
    </location>
</feature>
<feature type="region of interest" description="Disordered" evidence="1">
    <location>
        <begin position="1550"/>
        <end position="1951"/>
    </location>
</feature>
<feature type="region of interest" description="Disordered" evidence="1">
    <location>
        <begin position="140"/>
        <end position="208"/>
    </location>
</feature>
<sequence>MDVHTVIKHLLCLILVNVWTIPSHVYKSKSIAVSASTKAHSHYQSHQYVRPRPRRIFQRLPMPSEVFMDNRHLRQGHGPPTTGTRDHRPRERVRPKKIRRPQQMEELAPRRGSFQEYQLQREKARRQNTLAAILAERELSSIMEDKDPEGIEKEDREAVQEEDEEEKAEEEEEEEEEKEEKGTVWKTKENKEKNAATKTSRGGATDDEREDWLRWKHSQSDHHRVFSEYPISLKEGVIGGGPGGRETDVSLEYEEEIVKDKGGVGPERGFFQGNSPKGAKTEVGNPPYNVIAAVVSFIWIVNIIFLSWLFCGRDNVMKIPPEIEDRILLSGPKHTKTEQRQPGTDFCGDCEDLALKVDKKVEANASVTRNRHEGVGICQRATRGFPFSGLRDSHRRSDRHTLKTTARQSPISARNSQSSRLFTKSSLREEKKGLSISQRLHYGGTGTRLSSQSWYQPRDPYPELKFSTCPERQHVRTPQLQQPVLASPVTHVAPVTSGKEPLVNQEEEECTFQKKRIILSGESSKEEEQVKKERDDAVQKEVKKLQREVSEMKQDVEEFKQDKQKKESPSHVPIAGDVPMEGQAAVSEAKSLPNHNLSQQMSPHAGSILRHRKPNKNKHCSQHDVKEKHDVKETTRLTPTVDWHVYDIRSFATIPERVLEVMTCPRSDDCGHDHSRYRVVGCKIYVSPEFAVEDPNNKDGCAQVTELNNEILKDIQGKTSEVKTSENCVLNKNKPSSMQDTSSKGSKASQSVKHFPKRKPKQPATGASLLTFEKQTTSSENLPDGCVNFTKSLSSIEEKIWDDKKNQASLRKRHYTNKAMNTDQNKVYSSQMPADLRITKSQKKEMHEMWTQMSLSSVAKDETAPNVLDTSTQVSLFQEKKPLTIIAQGKHNSPPCPATERKRERKEAASKHCEYDMKIRAERDGTQAADKNKASVIHSEVHISTSHHISSPSFNAISQFTKRYTHTYPVVSQNHRPVLSPGGMSGEPVNKIEMTPLHVSPVVQKEQKMPPPPTGYHIRNDFSTSETTMEVLKIKQKKDKKNPFREDSPVKSPPRKKNRQKKGLEEERGISRSQLYAMSARKPSASSGKSPPVGSQSTILSTEKEKEGRANRERTNKFLIIGKLNYLRSGGSDRRETMVPRHVPFLKYADDKADKSNVNQDIRCVPSGRSRKHCHTFRLCNTSRSAHEQAKKLRRRSKYEKKAASPKKTSRYFPLSKNSILYYYKPLSPNVKSNKTPRHSQRRHHSSSAQTRHGNKNLNHNAFTAYGKARGYTPSWRFSKLPLHAIISCNKISPICGLNTNTNAGGSEEATAEIDAVPQVEVNKPVENAVCLEECEQLASAAKTVEDESDVVVFTFHESADLEPQDPAHSSSPTLGAKTLVVEGRQTTLEENKQDTVEGSAASTELPLIKDESIESGLSEETEQKSKKDAIQKQFVKNKKKTKTSETLFIKFESSVSKKFTTTTVIKDARKTSSGHNPPGATQSKSDHRQQSYQSESKTGMNNLDKSQAAVPANASPLRHSKILKFPDGPLNIADVTDKPVLVGEVPEMHKTETEPDLIPLNDLCNSGKQDLQTEPPAGGKNLPAVKRIVRSVQLETKPIPSPVGRSNTDSRNEPEANATTKFVKDEQSKPASLTSSGQTRGKSGSSGQNIFVPNSDTYDLPKQVSIPSETMRGDTPEDEMKWENNQGEKQEEKSQIESTSKKIRPVKSDAKNSGGQHRGSKKEKTKGHKKSGKKRAQIPSTGVRCRLRFAKTKDKKAFSDTEESGAVQSDTKKTKSMKHAEKEKKKKGIIRIPSASYDGSRVASQTTVKKTTSLSLDRKTPRSRSGSPANYPLLSRSASTSLSPQRKDFRSLSGALVEKHGEKDRPCLADECESKAYKQDFRRRASSEDSSAKPEWKREWKVHHQDEERAPSPCRKPSRESRDRQLSPDKNLDEGEAALRSAHSSPACAEAEDLAATVAAQALSNANSKKQKKSNSDLKEAELGWNSSPISDCQEKTSVRAKPRPPKKKLKYKLVKAKPKQPQSDLKIPLDLEMPSPQRDVSPSLNMREAGDNAEKANKDMKKSEFTEAEKILPTEGRVVQFSDSVETFGASSTDGAVGGQDFDGSLQRDEESFVFPINSPQNPNSQMQAQDAFCSDVDVSDVQKVTERTKPPQVQPHPLPKRKIPVWVRNKNKTTQKEGTKIKRKQSPISGKDPKLSFHTRSHLAGTTLRYHLSPKTPPQQDNTSVVYNTKVNSAFELKPLDKSTRKIISEIGSPVDIKEIIEGSSVDAPEHQGKRRSFSGILATKSAPHVGIKKAKQLDSKDYVEPFAGRRPKSAFDKAGFASKRLALKKPDGSTEAGAVRLPSAGETTDGNTRVLTRREGSPKAQRSPRLSHSTDLDQAAGIKIKPVTFSKSVPHWSRPPRRDFKGTKKPKSASSLGSAGVDGLSLSADQASREANTDGLQCSDRMDFNVLNLSLSWVVQGVLNKLSSLNFSRLRRPQDGVNAAGDSTPAQAGVPTEIN</sequence>
<gene>
    <name evidence="5" type="primary">LOC101857332</name>
</gene>
<feature type="compositionally biased region" description="Basic residues" evidence="1">
    <location>
        <begin position="1719"/>
        <end position="1737"/>
    </location>
</feature>
<feature type="chain" id="PRO_5046451891" evidence="3">
    <location>
        <begin position="21"/>
        <end position="2503"/>
    </location>
</feature>
<feature type="compositionally biased region" description="Polar residues" evidence="1">
    <location>
        <begin position="1564"/>
        <end position="1573"/>
    </location>
</feature>
<feature type="compositionally biased region" description="Polar residues" evidence="1">
    <location>
        <begin position="1084"/>
        <end position="1101"/>
    </location>
</feature>
<feature type="compositionally biased region" description="Polar residues" evidence="1">
    <location>
        <begin position="1630"/>
        <end position="1658"/>
    </location>
</feature>
<keyword evidence="2" id="KW-0812">Transmembrane</keyword>
<feature type="region of interest" description="Disordered" evidence="1">
    <location>
        <begin position="2266"/>
        <end position="2285"/>
    </location>
</feature>
<proteinExistence type="predicted"/>
<feature type="compositionally biased region" description="Basic and acidic residues" evidence="1">
    <location>
        <begin position="899"/>
        <end position="910"/>
    </location>
</feature>
<feature type="compositionally biased region" description="Basic and acidic residues" evidence="1">
    <location>
        <begin position="554"/>
        <end position="569"/>
    </location>
</feature>
<feature type="compositionally biased region" description="Basic and acidic residues" evidence="1">
    <location>
        <begin position="1858"/>
        <end position="1911"/>
    </location>
</feature>
<reference evidence="5" key="1">
    <citation type="submission" date="2025-08" db="UniProtKB">
        <authorList>
            <consortium name="RefSeq"/>
        </authorList>
    </citation>
    <scope>IDENTIFICATION</scope>
</reference>
<feature type="region of interest" description="Disordered" evidence="1">
    <location>
        <begin position="728"/>
        <end position="767"/>
    </location>
</feature>
<feature type="compositionally biased region" description="Polar residues" evidence="1">
    <location>
        <begin position="2349"/>
        <end position="2358"/>
    </location>
</feature>
<protein>
    <submittedName>
        <fullName evidence="5">Uncharacterized protein LOC101857332</fullName>
    </submittedName>
</protein>
<feature type="region of interest" description="Disordered" evidence="1">
    <location>
        <begin position="1185"/>
        <end position="1210"/>
    </location>
</feature>
<evidence type="ECO:0000313" key="4">
    <source>
        <dbReference type="Proteomes" id="UP000694888"/>
    </source>
</evidence>
<keyword evidence="4" id="KW-1185">Reference proteome</keyword>
<keyword evidence="2" id="KW-1133">Transmembrane helix</keyword>
<evidence type="ECO:0000256" key="1">
    <source>
        <dbReference type="SAM" id="MobiDB-lite"/>
    </source>
</evidence>
<feature type="region of interest" description="Disordered" evidence="1">
    <location>
        <begin position="1965"/>
        <end position="2065"/>
    </location>
</feature>
<evidence type="ECO:0000256" key="3">
    <source>
        <dbReference type="SAM" id="SignalP"/>
    </source>
</evidence>
<feature type="transmembrane region" description="Helical" evidence="2">
    <location>
        <begin position="290"/>
        <end position="310"/>
    </location>
</feature>
<feature type="compositionally biased region" description="Basic residues" evidence="1">
    <location>
        <begin position="2161"/>
        <end position="2176"/>
    </location>
</feature>
<feature type="region of interest" description="Disordered" evidence="1">
    <location>
        <begin position="2482"/>
        <end position="2503"/>
    </location>
</feature>
<feature type="region of interest" description="Disordered" evidence="1">
    <location>
        <begin position="554"/>
        <end position="577"/>
    </location>
</feature>
<dbReference type="GeneID" id="101857332"/>
<feature type="compositionally biased region" description="Polar residues" evidence="1">
    <location>
        <begin position="1491"/>
        <end position="1506"/>
    </location>
</feature>
<feature type="compositionally biased region" description="Basic residues" evidence="1">
    <location>
        <begin position="1192"/>
        <end position="1210"/>
    </location>
</feature>
<feature type="compositionally biased region" description="Polar residues" evidence="1">
    <location>
        <begin position="1803"/>
        <end position="1816"/>
    </location>
</feature>
<feature type="compositionally biased region" description="Basic and acidic residues" evidence="1">
    <location>
        <begin position="1672"/>
        <end position="1696"/>
    </location>
</feature>
<feature type="compositionally biased region" description="Acidic residues" evidence="1">
    <location>
        <begin position="160"/>
        <end position="178"/>
    </location>
</feature>
<feature type="compositionally biased region" description="Basic and acidic residues" evidence="1">
    <location>
        <begin position="1918"/>
        <end position="1934"/>
    </location>
</feature>
<organism evidence="4 5">
    <name type="scientific">Aplysia californica</name>
    <name type="common">California sea hare</name>
    <dbReference type="NCBI Taxonomy" id="6500"/>
    <lineage>
        <taxon>Eukaryota</taxon>
        <taxon>Metazoa</taxon>
        <taxon>Spiralia</taxon>
        <taxon>Lophotrochozoa</taxon>
        <taxon>Mollusca</taxon>
        <taxon>Gastropoda</taxon>
        <taxon>Heterobranchia</taxon>
        <taxon>Euthyneura</taxon>
        <taxon>Tectipleura</taxon>
        <taxon>Aplysiida</taxon>
        <taxon>Aplysioidea</taxon>
        <taxon>Aplysiidae</taxon>
        <taxon>Aplysia</taxon>
    </lineage>
</organism>
<dbReference type="Proteomes" id="UP000694888">
    <property type="component" value="Unplaced"/>
</dbReference>
<feature type="compositionally biased region" description="Polar residues" evidence="1">
    <location>
        <begin position="728"/>
        <end position="752"/>
    </location>
</feature>
<name>A0ABM0JNB8_APLCA</name>
<feature type="region of interest" description="Disordered" evidence="1">
    <location>
        <begin position="1391"/>
        <end position="1430"/>
    </location>
</feature>
<feature type="compositionally biased region" description="Polar residues" evidence="1">
    <location>
        <begin position="403"/>
        <end position="425"/>
    </location>
</feature>
<feature type="signal peptide" evidence="3">
    <location>
        <begin position="1"/>
        <end position="20"/>
    </location>
</feature>
<feature type="region of interest" description="Disordered" evidence="1">
    <location>
        <begin position="1227"/>
        <end position="1258"/>
    </location>
</feature>
<feature type="region of interest" description="Disordered" evidence="1">
    <location>
        <begin position="2148"/>
        <end position="2200"/>
    </location>
</feature>
<feature type="region of interest" description="Disordered" evidence="1">
    <location>
        <begin position="888"/>
        <end position="910"/>
    </location>
</feature>
<feature type="compositionally biased region" description="Basic residues" evidence="1">
    <location>
        <begin position="2000"/>
        <end position="2020"/>
    </location>
</feature>
<feature type="compositionally biased region" description="Basic and acidic residues" evidence="1">
    <location>
        <begin position="2050"/>
        <end position="2065"/>
    </location>
</feature>
<feature type="compositionally biased region" description="Basic and acidic residues" evidence="1">
    <location>
        <begin position="179"/>
        <end position="195"/>
    </location>
</feature>
<feature type="region of interest" description="Disordered" evidence="1">
    <location>
        <begin position="389"/>
        <end position="428"/>
    </location>
</feature>
<keyword evidence="2" id="KW-0472">Membrane</keyword>
<feature type="region of interest" description="Disordered" evidence="1">
    <location>
        <begin position="2394"/>
        <end position="2425"/>
    </location>
</feature>
<feature type="compositionally biased region" description="Basic and acidic residues" evidence="1">
    <location>
        <begin position="1771"/>
        <end position="1784"/>
    </location>
</feature>
<keyword evidence="3" id="KW-0732">Signal</keyword>
<feature type="compositionally biased region" description="Basic and acidic residues" evidence="1">
    <location>
        <begin position="1102"/>
        <end position="1114"/>
    </location>
</feature>
<feature type="region of interest" description="Disordered" evidence="1">
    <location>
        <begin position="2317"/>
        <end position="2381"/>
    </location>
</feature>
<evidence type="ECO:0000313" key="5">
    <source>
        <dbReference type="RefSeq" id="XP_005097717.2"/>
    </source>
</evidence>
<dbReference type="RefSeq" id="XP_005097717.2">
    <property type="nucleotide sequence ID" value="XM_005097660.2"/>
</dbReference>
<accession>A0ABM0JNB8</accession>
<feature type="compositionally biased region" description="Basic and acidic residues" evidence="1">
    <location>
        <begin position="140"/>
        <end position="159"/>
    </location>
</feature>
<feature type="region of interest" description="Disordered" evidence="1">
    <location>
        <begin position="1005"/>
        <end position="1024"/>
    </location>
</feature>